<keyword evidence="2" id="KW-1185">Reference proteome</keyword>
<proteinExistence type="predicted"/>
<dbReference type="Gramene" id="ONK55171">
    <property type="protein sequence ID" value="ONK55171"/>
    <property type="gene ID" value="A4U43_UnF6830"/>
</dbReference>
<organism evidence="1 2">
    <name type="scientific">Asparagus officinalis</name>
    <name type="common">Garden asparagus</name>
    <dbReference type="NCBI Taxonomy" id="4686"/>
    <lineage>
        <taxon>Eukaryota</taxon>
        <taxon>Viridiplantae</taxon>
        <taxon>Streptophyta</taxon>
        <taxon>Embryophyta</taxon>
        <taxon>Tracheophyta</taxon>
        <taxon>Spermatophyta</taxon>
        <taxon>Magnoliopsida</taxon>
        <taxon>Liliopsida</taxon>
        <taxon>Asparagales</taxon>
        <taxon>Asparagaceae</taxon>
        <taxon>Asparagoideae</taxon>
        <taxon>Asparagus</taxon>
    </lineage>
</organism>
<accession>A0A1R3L6C7</accession>
<dbReference type="Proteomes" id="UP000243459">
    <property type="component" value="Unassembled WGS sequence"/>
</dbReference>
<sequence length="77" mass="8783">MWRGLSHENARDYQHKTRIAFVEFVMVVDYLLGETKLPASSSDSDDSDSDGSSLITQRMRKLWAYPKLASTEEMLLG</sequence>
<dbReference type="AlphaFoldDB" id="A0A1R3L6C7"/>
<protein>
    <submittedName>
        <fullName evidence="1">Uncharacterized protein</fullName>
    </submittedName>
</protein>
<evidence type="ECO:0000313" key="1">
    <source>
        <dbReference type="EMBL" id="ONK55171.1"/>
    </source>
</evidence>
<name>A0A1R3L6C7_ASPOF</name>
<evidence type="ECO:0000313" key="2">
    <source>
        <dbReference type="Proteomes" id="UP000243459"/>
    </source>
</evidence>
<reference evidence="2" key="1">
    <citation type="journal article" date="2017" name="Nat. Commun.">
        <title>The asparagus genome sheds light on the origin and evolution of a young Y chromosome.</title>
        <authorList>
            <person name="Harkess A."/>
            <person name="Zhou J."/>
            <person name="Xu C."/>
            <person name="Bowers J.E."/>
            <person name="Van der Hulst R."/>
            <person name="Ayyampalayam S."/>
            <person name="Mercati F."/>
            <person name="Riccardi P."/>
            <person name="McKain M.R."/>
            <person name="Kakrana A."/>
            <person name="Tang H."/>
            <person name="Ray J."/>
            <person name="Groenendijk J."/>
            <person name="Arikit S."/>
            <person name="Mathioni S.M."/>
            <person name="Nakano M."/>
            <person name="Shan H."/>
            <person name="Telgmann-Rauber A."/>
            <person name="Kanno A."/>
            <person name="Yue Z."/>
            <person name="Chen H."/>
            <person name="Li W."/>
            <person name="Chen Y."/>
            <person name="Xu X."/>
            <person name="Zhang Y."/>
            <person name="Luo S."/>
            <person name="Chen H."/>
            <person name="Gao J."/>
            <person name="Mao Z."/>
            <person name="Pires J.C."/>
            <person name="Luo M."/>
            <person name="Kudrna D."/>
            <person name="Wing R.A."/>
            <person name="Meyers B.C."/>
            <person name="Yi K."/>
            <person name="Kong H."/>
            <person name="Lavrijsen P."/>
            <person name="Sunseri F."/>
            <person name="Falavigna A."/>
            <person name="Ye Y."/>
            <person name="Leebens-Mack J.H."/>
            <person name="Chen G."/>
        </authorList>
    </citation>
    <scope>NUCLEOTIDE SEQUENCE [LARGE SCALE GENOMIC DNA]</scope>
    <source>
        <strain evidence="2">cv. DH0086</strain>
    </source>
</reference>
<dbReference type="EMBL" id="KV863713">
    <property type="protein sequence ID" value="ONK55171.1"/>
    <property type="molecule type" value="Genomic_DNA"/>
</dbReference>
<gene>
    <name evidence="1" type="ORF">A4U43_UnF6830</name>
</gene>